<dbReference type="STRING" id="1166018.FAES_0282"/>
<gene>
    <name evidence="3" type="ORF">FAES_0282</name>
</gene>
<dbReference type="InterPro" id="IPR044023">
    <property type="entry name" value="Ig_7"/>
</dbReference>
<evidence type="ECO:0000259" key="1">
    <source>
        <dbReference type="Pfam" id="PF18962"/>
    </source>
</evidence>
<name>I0K2E3_9BACT</name>
<accession>I0K2E3</accession>
<dbReference type="InterPro" id="IPR026444">
    <property type="entry name" value="Secre_tail"/>
</dbReference>
<evidence type="ECO:0000313" key="3">
    <source>
        <dbReference type="EMBL" id="CCG98296.1"/>
    </source>
</evidence>
<dbReference type="EMBL" id="HE796683">
    <property type="protein sequence ID" value="CCG98296.1"/>
    <property type="molecule type" value="Genomic_DNA"/>
</dbReference>
<evidence type="ECO:0000313" key="4">
    <source>
        <dbReference type="Proteomes" id="UP000011058"/>
    </source>
</evidence>
<feature type="domain" description="Ig-like" evidence="2">
    <location>
        <begin position="875"/>
        <end position="955"/>
    </location>
</feature>
<dbReference type="PATRIC" id="fig|1166018.3.peg.287"/>
<evidence type="ECO:0000259" key="2">
    <source>
        <dbReference type="Pfam" id="PF19081"/>
    </source>
</evidence>
<dbReference type="eggNOG" id="COG1409">
    <property type="taxonomic scope" value="Bacteria"/>
</dbReference>
<reference evidence="3 4" key="1">
    <citation type="journal article" date="2012" name="J. Bacteriol.">
        <title>Genome Sequence of Fibrella aestuarina BUZ 2T, a Filamentous Marine Bacterium.</title>
        <authorList>
            <person name="Filippini M."/>
            <person name="Qi W."/>
            <person name="Blom J."/>
            <person name="Goesmann A."/>
            <person name="Smits T.H."/>
            <person name="Bagheri H.C."/>
        </authorList>
    </citation>
    <scope>NUCLEOTIDE SEQUENCE [LARGE SCALE GENOMIC DNA]</scope>
    <source>
        <strain evidence="4">BUZ 2T</strain>
    </source>
</reference>
<feature type="domain" description="Secretion system C-terminal sorting" evidence="1">
    <location>
        <begin position="1564"/>
        <end position="1636"/>
    </location>
</feature>
<evidence type="ECO:0008006" key="5">
    <source>
        <dbReference type="Google" id="ProtNLM"/>
    </source>
</evidence>
<protein>
    <recommendedName>
        <fullName evidence="5">T9SS type A sorting domain-containing protein</fullName>
    </recommendedName>
</protein>
<dbReference type="Proteomes" id="UP000011058">
    <property type="component" value="Chromosome"/>
</dbReference>
<sequence>MMAFVSHSLAQTITVNQNISPTTGLCTGSTVTLTFTTSGTFTAGNVFRLERSEADGTFPASPVSVTTLTASPASASATSLSIAGTLGSVTYGIGYRFRITSSAPARTSTNLTNPVTIGTPLPTTSGNQPNGTFAACQNSGLLSLTANGSNLSWYENAGATTPNPGPTYGFRTDVTPNTYTVAFTQTSSSGCVSGRASVNVLITAPPSTTPTVAGLREYCPGAGGQLTASGSGTSFRWINLADNSAQTAATINAPSTSGTYNFSISQFNTANGVTCEGPRGVVTITVYNVPDKPNLEKIAVAYCQGDTPPTLSVTNLAAGNKLTWTFPNNSQVTNTGPISAPAVVPYSVYSVVQSNTANCSSAPTSATVTINTPPGNPTLSTSNNGPFCQFSGTNNVQSITASKVIGGKVFWYDSSTDTTPTEGDSYTISTVNSGDIQVYFRQQSDKGCFSSATPVSATVRINPKPAAPTAISAPNNYCANDASAQPRLSATLLSGATIKWYNLTDNTTSADATLAAPSSTKRYQVTQTLNSCESDRSDIVTVTVKGNPGTASLRLTSATAFCQNSGTGNVQTITAAGDANAVIEWYPNLTTSAPLSASGNSFTVSTATAEPDPLVYFQQRVDGCASTRISRAITINPTPAKPSVSQSYSVCLNAQAETLSNVSTGQGLRWFEGNTERSGTYRPATSTVGTSTTFAVTQTINGCEGLAETLRLTVYGLPDKPTAVNYNYCSAQAPVTLSASGSAIRWYTQAGGFLAPGSTYPAPNTANTYNYKVTQTDARNCQSDFLDVAVVVRPTPGAPGLPNPNPIFCQTRSAQPLAATGENLVWTDASGNALPGAPTPSTSGLGTQRFYVTQTNSASCTSTTALVSVTINAVPGQPTFTTPRQYCSGETADLLVANGQDLRWYDVASGGTGSTNAIRPNTSPNPSDVTAVRTYYVTQTVGSCESDRREIPVTIKRKPGLPGNVPGNPEFCRTYGAPTLSATTENGASLIWVVDGRDTPNAPTAPNDRVGTYSYAVAQTLNGCRSDNAPFTVRVKDTPGQPGVSLFTLCQGGPSRQLSVQGERPKYYDANNNLLNDNPTPSTAQVTTIVYKVSQTNSEGCESPKVDYPVIVYAVPAPPTVRDLQYCLVQRDQPQQDIKPLTAEGANIRWYNSDNTALGGAPNPQPDGLRTERYFVTQTVNNCQSNNATVTVRIVTTPTPILATSLLTYCRNDVSRPIDVTAASGSTLFWVDPNGFVSTQTPTPPTLNATKGGETYQVYAQGSNGCFSSRATVGLVVNTNPTLSLFGSTTVNYGLTAQLTLRFTSQPPYSFTLSDGTTGTTTDSVFRQTVKPLRTTIYQVASVSNVCGIGLSGNPATATVFVNIPTITTQALAGSTSFCAGTNLSVAFSTAGTFNQGNRFKVQIADSTAKVYTDISAESATSPITATIPSAFKGGPYFIRVLATNPGAEVPGERSPTILTVKGLPSAVLTGTQDVFETYPASLSIALAGDSPWAITYTVDGGPPSTISTNANPHILTFQPTKNTTYMLTSVTNNCGSGPVSGTAVVTVLPLLAVEDPLTGALSLYPVPTQNVLTVSIDLPLTVQQPAELMLSDFNGRPVLSRTTENRQTQLDLSQQPAGIYLLSVQVGDRRVVKKVMKL</sequence>
<dbReference type="Pfam" id="PF19081">
    <property type="entry name" value="Ig_7"/>
    <property type="match status" value="2"/>
</dbReference>
<proteinExistence type="predicted"/>
<keyword evidence="4" id="KW-1185">Reference proteome</keyword>
<organism evidence="3 4">
    <name type="scientific">Fibrella aestuarina BUZ 2</name>
    <dbReference type="NCBI Taxonomy" id="1166018"/>
    <lineage>
        <taxon>Bacteria</taxon>
        <taxon>Pseudomonadati</taxon>
        <taxon>Bacteroidota</taxon>
        <taxon>Cytophagia</taxon>
        <taxon>Cytophagales</taxon>
        <taxon>Spirosomataceae</taxon>
        <taxon>Fibrella</taxon>
    </lineage>
</organism>
<dbReference type="eggNOG" id="COG3405">
    <property type="taxonomic scope" value="Bacteria"/>
</dbReference>
<dbReference type="NCBIfam" id="TIGR04183">
    <property type="entry name" value="Por_Secre_tail"/>
    <property type="match status" value="1"/>
</dbReference>
<dbReference type="KEGG" id="fae:FAES_0282"/>
<feature type="domain" description="Ig-like" evidence="2">
    <location>
        <begin position="718"/>
        <end position="794"/>
    </location>
</feature>
<dbReference type="HOGENOM" id="CLU_249966_0_0_10"/>
<dbReference type="Pfam" id="PF18962">
    <property type="entry name" value="Por_Secre_tail"/>
    <property type="match status" value="1"/>
</dbReference>